<evidence type="ECO:0000256" key="1">
    <source>
        <dbReference type="PROSITE-ProRule" id="PRU00169"/>
    </source>
</evidence>
<dbReference type="InterPro" id="IPR001789">
    <property type="entry name" value="Sig_transdc_resp-reg_receiver"/>
</dbReference>
<feature type="domain" description="Response regulatory" evidence="2">
    <location>
        <begin position="6"/>
        <end position="116"/>
    </location>
</feature>
<proteinExistence type="predicted"/>
<accession>A0A1H7ZTR5</accession>
<dbReference type="Gene3D" id="3.40.50.2300">
    <property type="match status" value="1"/>
</dbReference>
<dbReference type="OrthoDB" id="582170at2"/>
<dbReference type="SUPFAM" id="SSF52172">
    <property type="entry name" value="CheY-like"/>
    <property type="match status" value="1"/>
</dbReference>
<dbReference type="RefSeq" id="WP_093664131.1">
    <property type="nucleotide sequence ID" value="NZ_FOCF01000001.1"/>
</dbReference>
<sequence length="116" mass="12297">MTAPTRILIVEDEPLISMMLEDFLDVLDKQVAGTADTVDAALALIDAGQVEAAILDLNLRAGEKSTPVAEALAGKGIPFVFATGGGDEGLDERFRDRPRLQKPFTMDGVAKALEGL</sequence>
<dbReference type="SMART" id="SM00448">
    <property type="entry name" value="REC"/>
    <property type="match status" value="1"/>
</dbReference>
<evidence type="ECO:0000313" key="4">
    <source>
        <dbReference type="Proteomes" id="UP000199206"/>
    </source>
</evidence>
<dbReference type="InterPro" id="IPR011006">
    <property type="entry name" value="CheY-like_superfamily"/>
</dbReference>
<gene>
    <name evidence="3" type="ORF">SAMN05192583_0844</name>
</gene>
<dbReference type="PROSITE" id="PS50110">
    <property type="entry name" value="RESPONSE_REGULATORY"/>
    <property type="match status" value="1"/>
</dbReference>
<feature type="modified residue" description="4-aspartylphosphate" evidence="1">
    <location>
        <position position="56"/>
    </location>
</feature>
<organism evidence="3 4">
    <name type="scientific">Sphingomonas gellani</name>
    <dbReference type="NCBI Taxonomy" id="1166340"/>
    <lineage>
        <taxon>Bacteria</taxon>
        <taxon>Pseudomonadati</taxon>
        <taxon>Pseudomonadota</taxon>
        <taxon>Alphaproteobacteria</taxon>
        <taxon>Sphingomonadales</taxon>
        <taxon>Sphingomonadaceae</taxon>
        <taxon>Sphingomonas</taxon>
    </lineage>
</organism>
<reference evidence="4" key="1">
    <citation type="submission" date="2016-10" db="EMBL/GenBank/DDBJ databases">
        <authorList>
            <person name="Varghese N."/>
            <person name="Submissions S."/>
        </authorList>
    </citation>
    <scope>NUCLEOTIDE SEQUENCE [LARGE SCALE GENOMIC DNA]</scope>
    <source>
        <strain evidence="4">S6-262</strain>
    </source>
</reference>
<dbReference type="Proteomes" id="UP000199206">
    <property type="component" value="Unassembled WGS sequence"/>
</dbReference>
<evidence type="ECO:0000259" key="2">
    <source>
        <dbReference type="PROSITE" id="PS50110"/>
    </source>
</evidence>
<evidence type="ECO:0000313" key="3">
    <source>
        <dbReference type="EMBL" id="SEM61701.1"/>
    </source>
</evidence>
<name>A0A1H7ZTR5_9SPHN</name>
<dbReference type="AlphaFoldDB" id="A0A1H7ZTR5"/>
<dbReference type="STRING" id="1166340.SAMN05192583_0844"/>
<dbReference type="GO" id="GO:0000160">
    <property type="term" value="P:phosphorelay signal transduction system"/>
    <property type="evidence" value="ECO:0007669"/>
    <property type="project" value="InterPro"/>
</dbReference>
<protein>
    <submittedName>
        <fullName evidence="3">CheY chemotaxis protein or a CheY-like REC (Receiver) domain</fullName>
    </submittedName>
</protein>
<keyword evidence="1" id="KW-0597">Phosphoprotein</keyword>
<keyword evidence="4" id="KW-1185">Reference proteome</keyword>
<dbReference type="EMBL" id="FOCF01000001">
    <property type="protein sequence ID" value="SEM61701.1"/>
    <property type="molecule type" value="Genomic_DNA"/>
</dbReference>